<name>A0ABM8Y0N5_9BURK</name>
<sequence length="66" mass="7147">MLSPHEIAALILVKETPVPFDLDPADLDALLEHQLVTLEKCPSGHACPRLTYGGDSVLKAVGRIRD</sequence>
<reference evidence="1 2" key="1">
    <citation type="submission" date="2021-08" db="EMBL/GenBank/DDBJ databases">
        <authorList>
            <person name="Peeters C."/>
        </authorList>
    </citation>
    <scope>NUCLEOTIDE SEQUENCE [LARGE SCALE GENOMIC DNA]</scope>
    <source>
        <strain evidence="1 2">LMG 23994</strain>
    </source>
</reference>
<gene>
    <name evidence="1" type="ORF">LMG23994_06119</name>
</gene>
<protein>
    <submittedName>
        <fullName evidence="1">Uncharacterized protein</fullName>
    </submittedName>
</protein>
<dbReference type="EMBL" id="CAJZAF010000049">
    <property type="protein sequence ID" value="CAG9186235.1"/>
    <property type="molecule type" value="Genomic_DNA"/>
</dbReference>
<organism evidence="1 2">
    <name type="scientific">Cupriavidus pinatubonensis</name>
    <dbReference type="NCBI Taxonomy" id="248026"/>
    <lineage>
        <taxon>Bacteria</taxon>
        <taxon>Pseudomonadati</taxon>
        <taxon>Pseudomonadota</taxon>
        <taxon>Betaproteobacteria</taxon>
        <taxon>Burkholderiales</taxon>
        <taxon>Burkholderiaceae</taxon>
        <taxon>Cupriavidus</taxon>
    </lineage>
</organism>
<evidence type="ECO:0000313" key="2">
    <source>
        <dbReference type="Proteomes" id="UP000701702"/>
    </source>
</evidence>
<comment type="caution">
    <text evidence="1">The sequence shown here is derived from an EMBL/GenBank/DDBJ whole genome shotgun (WGS) entry which is preliminary data.</text>
</comment>
<accession>A0ABM8Y0N5</accession>
<proteinExistence type="predicted"/>
<dbReference type="RefSeq" id="WP_224009473.1">
    <property type="nucleotide sequence ID" value="NZ_CAJZAF010000049.1"/>
</dbReference>
<keyword evidence="2" id="KW-1185">Reference proteome</keyword>
<dbReference type="Proteomes" id="UP000701702">
    <property type="component" value="Unassembled WGS sequence"/>
</dbReference>
<evidence type="ECO:0000313" key="1">
    <source>
        <dbReference type="EMBL" id="CAG9186235.1"/>
    </source>
</evidence>